<sequence>MDDLRQELTTATWRKSTLSGSDGTDCVEIARLTGGHIGVRDSKNPTAPALLLTPGDWNTFIEGIKSGQFD</sequence>
<name>A0A9W6I7D1_9ACTN</name>
<evidence type="ECO:0000259" key="1">
    <source>
        <dbReference type="Pfam" id="PF04149"/>
    </source>
</evidence>
<accession>A0A9W6I7D1</accession>
<feature type="domain" description="DUF397" evidence="1">
    <location>
        <begin position="11"/>
        <end position="65"/>
    </location>
</feature>
<evidence type="ECO:0000313" key="2">
    <source>
        <dbReference type="EMBL" id="GLK12978.1"/>
    </source>
</evidence>
<reference evidence="2" key="2">
    <citation type="submission" date="2023-01" db="EMBL/GenBank/DDBJ databases">
        <authorList>
            <person name="Sun Q."/>
            <person name="Evtushenko L."/>
        </authorList>
    </citation>
    <scope>NUCLEOTIDE SEQUENCE</scope>
    <source>
        <strain evidence="2">VKM Ac-2007</strain>
    </source>
</reference>
<dbReference type="InterPro" id="IPR007278">
    <property type="entry name" value="DUF397"/>
</dbReference>
<dbReference type="Pfam" id="PF04149">
    <property type="entry name" value="DUF397"/>
    <property type="match status" value="1"/>
</dbReference>
<keyword evidence="3" id="KW-1185">Reference proteome</keyword>
<dbReference type="EMBL" id="BSEV01000019">
    <property type="protein sequence ID" value="GLK12978.1"/>
    <property type="molecule type" value="Genomic_DNA"/>
</dbReference>
<reference evidence="2" key="1">
    <citation type="journal article" date="2014" name="Int. J. Syst. Evol. Microbiol.">
        <title>Complete genome sequence of Corynebacterium casei LMG S-19264T (=DSM 44701T), isolated from a smear-ripened cheese.</title>
        <authorList>
            <consortium name="US DOE Joint Genome Institute (JGI-PGF)"/>
            <person name="Walter F."/>
            <person name="Albersmeier A."/>
            <person name="Kalinowski J."/>
            <person name="Ruckert C."/>
        </authorList>
    </citation>
    <scope>NUCLEOTIDE SEQUENCE</scope>
    <source>
        <strain evidence="2">VKM Ac-2007</strain>
    </source>
</reference>
<dbReference type="RefSeq" id="WP_271221280.1">
    <property type="nucleotide sequence ID" value="NZ_BAAAVD010000012.1"/>
</dbReference>
<organism evidence="2 3">
    <name type="scientific">Streptosporangium carneum</name>
    <dbReference type="NCBI Taxonomy" id="47481"/>
    <lineage>
        <taxon>Bacteria</taxon>
        <taxon>Bacillati</taxon>
        <taxon>Actinomycetota</taxon>
        <taxon>Actinomycetes</taxon>
        <taxon>Streptosporangiales</taxon>
        <taxon>Streptosporangiaceae</taxon>
        <taxon>Streptosporangium</taxon>
    </lineage>
</organism>
<evidence type="ECO:0000313" key="3">
    <source>
        <dbReference type="Proteomes" id="UP001143474"/>
    </source>
</evidence>
<gene>
    <name evidence="2" type="ORF">GCM10017600_63880</name>
</gene>
<dbReference type="Proteomes" id="UP001143474">
    <property type="component" value="Unassembled WGS sequence"/>
</dbReference>
<proteinExistence type="predicted"/>
<protein>
    <recommendedName>
        <fullName evidence="1">DUF397 domain-containing protein</fullName>
    </recommendedName>
</protein>
<comment type="caution">
    <text evidence="2">The sequence shown here is derived from an EMBL/GenBank/DDBJ whole genome shotgun (WGS) entry which is preliminary data.</text>
</comment>
<dbReference type="AlphaFoldDB" id="A0A9W6I7D1"/>